<evidence type="ECO:0000313" key="1">
    <source>
        <dbReference type="EMBL" id="RTE10873.1"/>
    </source>
</evidence>
<keyword evidence="2" id="KW-1185">Reference proteome</keyword>
<dbReference type="Proteomes" id="UP000276128">
    <property type="component" value="Unassembled WGS sequence"/>
</dbReference>
<dbReference type="AlphaFoldDB" id="A0A430JIP1"/>
<accession>A0A430JIP1</accession>
<protein>
    <submittedName>
        <fullName evidence="1">Uncharacterized protein</fullName>
    </submittedName>
</protein>
<reference evidence="1 2" key="1">
    <citation type="submission" date="2018-12" db="EMBL/GenBank/DDBJ databases">
        <title>Bacillus ochoae sp. nov., Paenibacillus whitsoniae sp. nov., Paenibacillus spiritus sp. nov. Isolated from the Mars Exploration Rover during spacecraft assembly.</title>
        <authorList>
            <person name="Seuylemezian A."/>
            <person name="Vaishampayan P."/>
        </authorList>
    </citation>
    <scope>NUCLEOTIDE SEQUENCE [LARGE SCALE GENOMIC DNA]</scope>
    <source>
        <strain evidence="1 2">MER 54</strain>
    </source>
</reference>
<name>A0A430JIP1_9BACL</name>
<comment type="caution">
    <text evidence="1">The sequence shown here is derived from an EMBL/GenBank/DDBJ whole genome shotgun (WGS) entry which is preliminary data.</text>
</comment>
<gene>
    <name evidence="1" type="ORF">EJQ19_06325</name>
</gene>
<evidence type="ECO:0000313" key="2">
    <source>
        <dbReference type="Proteomes" id="UP000276128"/>
    </source>
</evidence>
<sequence>MRTSILKNLICDFKTLFVTSKLYCLLQNLFVLQYFRPLSGDIKVMKRRNPANIRVCWIFHETKIQIKF</sequence>
<dbReference type="EMBL" id="RXHU01000015">
    <property type="protein sequence ID" value="RTE10873.1"/>
    <property type="molecule type" value="Genomic_DNA"/>
</dbReference>
<proteinExistence type="predicted"/>
<organism evidence="1 2">
    <name type="scientific">Paenibacillus whitsoniae</name>
    <dbReference type="NCBI Taxonomy" id="2496558"/>
    <lineage>
        <taxon>Bacteria</taxon>
        <taxon>Bacillati</taxon>
        <taxon>Bacillota</taxon>
        <taxon>Bacilli</taxon>
        <taxon>Bacillales</taxon>
        <taxon>Paenibacillaceae</taxon>
        <taxon>Paenibacillus</taxon>
    </lineage>
</organism>